<dbReference type="SUPFAM" id="SSF47757">
    <property type="entry name" value="Chemotaxis receptor methyltransferase CheR, N-terminal domain"/>
    <property type="match status" value="1"/>
</dbReference>
<feature type="domain" description="CheR-type methyltransferase" evidence="6">
    <location>
        <begin position="1"/>
        <end position="264"/>
    </location>
</feature>
<dbReference type="PANTHER" id="PTHR24422">
    <property type="entry name" value="CHEMOTAXIS PROTEIN METHYLTRANSFERASE"/>
    <property type="match status" value="1"/>
</dbReference>
<dbReference type="Pfam" id="PF01739">
    <property type="entry name" value="CheR"/>
    <property type="match status" value="1"/>
</dbReference>
<comment type="caution">
    <text evidence="7">The sequence shown here is derived from an EMBL/GenBank/DDBJ whole genome shotgun (WGS) entry which is preliminary data.</text>
</comment>
<evidence type="ECO:0000256" key="1">
    <source>
        <dbReference type="ARBA" id="ARBA00001541"/>
    </source>
</evidence>
<keyword evidence="8" id="KW-1185">Reference proteome</keyword>
<dbReference type="PANTHER" id="PTHR24422:SF21">
    <property type="entry name" value="CHEMOTAXIS PROTEIN METHYLTRANSFERASE 1"/>
    <property type="match status" value="1"/>
</dbReference>
<organism evidence="7 8">
    <name type="scientific">Rhodovibrio sodomensis</name>
    <dbReference type="NCBI Taxonomy" id="1088"/>
    <lineage>
        <taxon>Bacteria</taxon>
        <taxon>Pseudomonadati</taxon>
        <taxon>Pseudomonadota</taxon>
        <taxon>Alphaproteobacteria</taxon>
        <taxon>Rhodospirillales</taxon>
        <taxon>Rhodovibrionaceae</taxon>
        <taxon>Rhodovibrio</taxon>
    </lineage>
</organism>
<dbReference type="Proteomes" id="UP001296873">
    <property type="component" value="Unassembled WGS sequence"/>
</dbReference>
<dbReference type="InterPro" id="IPR000780">
    <property type="entry name" value="CheR_MeTrfase"/>
</dbReference>
<keyword evidence="4" id="KW-0808">Transferase</keyword>
<comment type="catalytic activity">
    <reaction evidence="1">
        <text>L-glutamyl-[protein] + S-adenosyl-L-methionine = [protein]-L-glutamate 5-O-methyl ester + S-adenosyl-L-homocysteine</text>
        <dbReference type="Rhea" id="RHEA:24452"/>
        <dbReference type="Rhea" id="RHEA-COMP:10208"/>
        <dbReference type="Rhea" id="RHEA-COMP:10311"/>
        <dbReference type="ChEBI" id="CHEBI:29973"/>
        <dbReference type="ChEBI" id="CHEBI:57856"/>
        <dbReference type="ChEBI" id="CHEBI:59789"/>
        <dbReference type="ChEBI" id="CHEBI:82795"/>
        <dbReference type="EC" id="2.1.1.80"/>
    </reaction>
</comment>
<evidence type="ECO:0000313" key="8">
    <source>
        <dbReference type="Proteomes" id="UP001296873"/>
    </source>
</evidence>
<proteinExistence type="predicted"/>
<dbReference type="SMART" id="SM00138">
    <property type="entry name" value="MeTrc"/>
    <property type="match status" value="1"/>
</dbReference>
<gene>
    <name evidence="7" type="ORF">CKO28_09480</name>
</gene>
<protein>
    <recommendedName>
        <fullName evidence="2">protein-glutamate O-methyltransferase</fullName>
        <ecNumber evidence="2">2.1.1.80</ecNumber>
    </recommendedName>
</protein>
<dbReference type="Gene3D" id="1.10.155.10">
    <property type="entry name" value="Chemotaxis receptor methyltransferase CheR, N-terminal domain"/>
    <property type="match status" value="1"/>
</dbReference>
<dbReference type="InterPro" id="IPR022642">
    <property type="entry name" value="CheR_C"/>
</dbReference>
<keyword evidence="3" id="KW-0489">Methyltransferase</keyword>
<evidence type="ECO:0000259" key="6">
    <source>
        <dbReference type="PROSITE" id="PS50123"/>
    </source>
</evidence>
<dbReference type="Pfam" id="PF03705">
    <property type="entry name" value="CheR_N"/>
    <property type="match status" value="1"/>
</dbReference>
<dbReference type="EMBL" id="NRRL01000020">
    <property type="protein sequence ID" value="MBK1668266.1"/>
    <property type="molecule type" value="Genomic_DNA"/>
</dbReference>
<dbReference type="Gene3D" id="3.40.50.150">
    <property type="entry name" value="Vaccinia Virus protein VP39"/>
    <property type="match status" value="1"/>
</dbReference>
<keyword evidence="5" id="KW-0949">S-adenosyl-L-methionine</keyword>
<name>A0ABS1DCT1_9PROT</name>
<evidence type="ECO:0000256" key="3">
    <source>
        <dbReference type="ARBA" id="ARBA00022603"/>
    </source>
</evidence>
<sequence length="296" mass="32767">MTPDDFQKLATLLKSQSGLVLGPDKSYLAESRLTPVARNWGFPDAKALIRALVRREGKGGDSKLLLEVVEAMTTNESFFFRDQRPFDQLRDVILPSLLTSRGTNKRLRIWSAACSSGQEPYSIAMILNDMQHKLRDWRIEIIATDLSRPILHRATEGRYTQFEVQRGLPVTLLAKYFTQDGDQWRISEQLRRMVTFKVHNLLDGPGTLGRFDIVYCRNVLIYFDQATKGKVLEGIAANLADDGFLTLGGAETVLGVTDKFKMVDGQRGLYARADGTATALKGAPGAAGQTGRVGAA</sequence>
<accession>A0ABS1DCT1</accession>
<evidence type="ECO:0000256" key="2">
    <source>
        <dbReference type="ARBA" id="ARBA00012534"/>
    </source>
</evidence>
<dbReference type="InterPro" id="IPR050903">
    <property type="entry name" value="Bact_Chemotaxis_MeTrfase"/>
</dbReference>
<dbReference type="InterPro" id="IPR022641">
    <property type="entry name" value="CheR_N"/>
</dbReference>
<evidence type="ECO:0000313" key="7">
    <source>
        <dbReference type="EMBL" id="MBK1668266.1"/>
    </source>
</evidence>
<evidence type="ECO:0000256" key="4">
    <source>
        <dbReference type="ARBA" id="ARBA00022679"/>
    </source>
</evidence>
<evidence type="ECO:0000256" key="5">
    <source>
        <dbReference type="ARBA" id="ARBA00022691"/>
    </source>
</evidence>
<reference evidence="7 8" key="1">
    <citation type="journal article" date="2020" name="Microorganisms">
        <title>Osmotic Adaptation and Compatible Solute Biosynthesis of Phototrophic Bacteria as Revealed from Genome Analyses.</title>
        <authorList>
            <person name="Imhoff J.F."/>
            <person name="Rahn T."/>
            <person name="Kunzel S."/>
            <person name="Keller A."/>
            <person name="Neulinger S.C."/>
        </authorList>
    </citation>
    <scope>NUCLEOTIDE SEQUENCE [LARGE SCALE GENOMIC DNA]</scope>
    <source>
        <strain evidence="7 8">DSM 9895</strain>
    </source>
</reference>
<dbReference type="PRINTS" id="PR00996">
    <property type="entry name" value="CHERMTFRASE"/>
</dbReference>
<dbReference type="InterPro" id="IPR036804">
    <property type="entry name" value="CheR_N_sf"/>
</dbReference>
<dbReference type="InterPro" id="IPR029063">
    <property type="entry name" value="SAM-dependent_MTases_sf"/>
</dbReference>
<dbReference type="RefSeq" id="WP_200340536.1">
    <property type="nucleotide sequence ID" value="NZ_NRRL01000020.1"/>
</dbReference>
<dbReference type="SUPFAM" id="SSF53335">
    <property type="entry name" value="S-adenosyl-L-methionine-dependent methyltransferases"/>
    <property type="match status" value="1"/>
</dbReference>
<dbReference type="EC" id="2.1.1.80" evidence="2"/>
<dbReference type="PROSITE" id="PS50123">
    <property type="entry name" value="CHER"/>
    <property type="match status" value="1"/>
</dbReference>